<dbReference type="CDD" id="cd07723">
    <property type="entry name" value="hydroxyacylglutathione_hydrolase_MBL-fold"/>
    <property type="match status" value="1"/>
</dbReference>
<dbReference type="InterPro" id="IPR036866">
    <property type="entry name" value="RibonucZ/Hydroxyglut_hydro"/>
</dbReference>
<dbReference type="Proteomes" id="UP001164748">
    <property type="component" value="Chromosome"/>
</dbReference>
<evidence type="ECO:0000313" key="10">
    <source>
        <dbReference type="Proteomes" id="UP001164748"/>
    </source>
</evidence>
<evidence type="ECO:0000256" key="1">
    <source>
        <dbReference type="ARBA" id="ARBA00001623"/>
    </source>
</evidence>
<dbReference type="InterPro" id="IPR032282">
    <property type="entry name" value="HAGH_C"/>
</dbReference>
<feature type="domain" description="Metallo-beta-lactamase" evidence="8">
    <location>
        <begin position="12"/>
        <end position="166"/>
    </location>
</feature>
<evidence type="ECO:0000256" key="5">
    <source>
        <dbReference type="ARBA" id="ARBA00022801"/>
    </source>
</evidence>
<dbReference type="Pfam" id="PF16123">
    <property type="entry name" value="HAGH_C"/>
    <property type="match status" value="1"/>
</dbReference>
<dbReference type="GO" id="GO:0004416">
    <property type="term" value="F:hydroxyacylglutathione hydrolase activity"/>
    <property type="evidence" value="ECO:0007669"/>
    <property type="project" value="UniProtKB-UniRule"/>
</dbReference>
<feature type="binding site" evidence="7">
    <location>
        <position position="128"/>
    </location>
    <ligand>
        <name>Zn(2+)</name>
        <dbReference type="ChEBI" id="CHEBI:29105"/>
        <label>2</label>
    </ligand>
</feature>
<comment type="catalytic activity">
    <reaction evidence="1 7">
        <text>an S-(2-hydroxyacyl)glutathione + H2O = a 2-hydroxy carboxylate + glutathione + H(+)</text>
        <dbReference type="Rhea" id="RHEA:21864"/>
        <dbReference type="ChEBI" id="CHEBI:15377"/>
        <dbReference type="ChEBI" id="CHEBI:15378"/>
        <dbReference type="ChEBI" id="CHEBI:57925"/>
        <dbReference type="ChEBI" id="CHEBI:58896"/>
        <dbReference type="ChEBI" id="CHEBI:71261"/>
        <dbReference type="EC" id="3.1.2.6"/>
    </reaction>
</comment>
<comment type="function">
    <text evidence="7">Thiolesterase that catalyzes the hydrolysis of S-D-lactoyl-glutathione to form glutathione and D-lactic acid.</text>
</comment>
<feature type="binding site" evidence="7">
    <location>
        <position position="111"/>
    </location>
    <ligand>
        <name>Zn(2+)</name>
        <dbReference type="ChEBI" id="CHEBI:29105"/>
        <label>1</label>
    </ligand>
</feature>
<dbReference type="PANTHER" id="PTHR43705:SF1">
    <property type="entry name" value="HYDROXYACYLGLUTATHIONE HYDROLASE GLOB"/>
    <property type="match status" value="1"/>
</dbReference>
<feature type="binding site" evidence="7">
    <location>
        <position position="128"/>
    </location>
    <ligand>
        <name>Zn(2+)</name>
        <dbReference type="ChEBI" id="CHEBI:29105"/>
        <label>1</label>
    </ligand>
</feature>
<dbReference type="AlphaFoldDB" id="A0AA47KLX1"/>
<proteinExistence type="inferred from homology"/>
<keyword evidence="5 7" id="KW-0378">Hydrolase</keyword>
<comment type="subunit">
    <text evidence="7">Monomer.</text>
</comment>
<reference evidence="9" key="1">
    <citation type="submission" date="2022-09" db="EMBL/GenBank/DDBJ databases">
        <authorList>
            <person name="Li Z.-J."/>
        </authorList>
    </citation>
    <scope>NUCLEOTIDE SEQUENCE</scope>
    <source>
        <strain evidence="9">TGB11</strain>
    </source>
</reference>
<feature type="binding site" evidence="7">
    <location>
        <position position="166"/>
    </location>
    <ligand>
        <name>Zn(2+)</name>
        <dbReference type="ChEBI" id="CHEBI:29105"/>
        <label>2</label>
    </ligand>
</feature>
<name>A0AA47KLX1_9GAMM</name>
<evidence type="ECO:0000256" key="7">
    <source>
        <dbReference type="HAMAP-Rule" id="MF_01374"/>
    </source>
</evidence>
<dbReference type="HAMAP" id="MF_01374">
    <property type="entry name" value="Glyoxalase_2"/>
    <property type="match status" value="1"/>
</dbReference>
<evidence type="ECO:0000256" key="6">
    <source>
        <dbReference type="ARBA" id="ARBA00022833"/>
    </source>
</evidence>
<comment type="cofactor">
    <cofactor evidence="7">
        <name>Zn(2+)</name>
        <dbReference type="ChEBI" id="CHEBI:29105"/>
    </cofactor>
    <text evidence="7">Binds 2 Zn(2+) ions per subunit.</text>
</comment>
<feature type="binding site" evidence="7">
    <location>
        <position position="59"/>
    </location>
    <ligand>
        <name>Zn(2+)</name>
        <dbReference type="ChEBI" id="CHEBI:29105"/>
        <label>2</label>
    </ligand>
</feature>
<dbReference type="PIRSF" id="PIRSF005457">
    <property type="entry name" value="Glx"/>
    <property type="match status" value="1"/>
</dbReference>
<dbReference type="InterPro" id="IPR050110">
    <property type="entry name" value="Glyoxalase_II_hydrolase"/>
</dbReference>
<keyword evidence="6 7" id="KW-0862">Zinc</keyword>
<organism evidence="9 10">
    <name type="scientific">Salinivibrio kushneri</name>
    <dbReference type="NCBI Taxonomy" id="1908198"/>
    <lineage>
        <taxon>Bacteria</taxon>
        <taxon>Pseudomonadati</taxon>
        <taxon>Pseudomonadota</taxon>
        <taxon>Gammaproteobacteria</taxon>
        <taxon>Vibrionales</taxon>
        <taxon>Vibrionaceae</taxon>
        <taxon>Salinivibrio</taxon>
    </lineage>
</organism>
<dbReference type="InterPro" id="IPR001279">
    <property type="entry name" value="Metallo-B-lactamas"/>
</dbReference>
<dbReference type="SMART" id="SM00849">
    <property type="entry name" value="Lactamase_B"/>
    <property type="match status" value="1"/>
</dbReference>
<dbReference type="GO" id="GO:0019243">
    <property type="term" value="P:methylglyoxal catabolic process to D-lactate via S-lactoyl-glutathione"/>
    <property type="evidence" value="ECO:0007669"/>
    <property type="project" value="UniProtKB-UniRule"/>
</dbReference>
<dbReference type="EC" id="3.1.2.6" evidence="7"/>
<dbReference type="InterPro" id="IPR035680">
    <property type="entry name" value="Clx_II_MBL"/>
</dbReference>
<dbReference type="RefSeq" id="WP_269579478.1">
    <property type="nucleotide sequence ID" value="NZ_CP114588.1"/>
</dbReference>
<dbReference type="PANTHER" id="PTHR43705">
    <property type="entry name" value="HYDROXYACYLGLUTATHIONE HYDROLASE"/>
    <property type="match status" value="1"/>
</dbReference>
<dbReference type="Pfam" id="PF00753">
    <property type="entry name" value="Lactamase_B"/>
    <property type="match status" value="1"/>
</dbReference>
<accession>A0AA47KLX1</accession>
<feature type="binding site" evidence="7">
    <location>
        <position position="54"/>
    </location>
    <ligand>
        <name>Zn(2+)</name>
        <dbReference type="ChEBI" id="CHEBI:29105"/>
        <label>1</label>
    </ligand>
</feature>
<feature type="binding site" evidence="7">
    <location>
        <position position="56"/>
    </location>
    <ligand>
        <name>Zn(2+)</name>
        <dbReference type="ChEBI" id="CHEBI:29105"/>
        <label>1</label>
    </ligand>
</feature>
<comment type="pathway">
    <text evidence="2 7">Secondary metabolite metabolism; methylglyoxal degradation; (R)-lactate from methylglyoxal: step 2/2.</text>
</comment>
<dbReference type="NCBIfam" id="TIGR03413">
    <property type="entry name" value="GSH_gloB"/>
    <property type="match status" value="1"/>
</dbReference>
<keyword evidence="4 7" id="KW-0479">Metal-binding</keyword>
<feature type="binding site" evidence="7">
    <location>
        <position position="58"/>
    </location>
    <ligand>
        <name>Zn(2+)</name>
        <dbReference type="ChEBI" id="CHEBI:29105"/>
        <label>2</label>
    </ligand>
</feature>
<dbReference type="GO" id="GO:0046872">
    <property type="term" value="F:metal ion binding"/>
    <property type="evidence" value="ECO:0007669"/>
    <property type="project" value="UniProtKB-KW"/>
</dbReference>
<sequence length="252" mass="28010">MLHVKSIPAFNDNYIWLIISEDNRCAVVDPGEASQVIDYLKANSLTLSCILITHHHWDHTNGIDDLVRYAPSAKVIGPDVQPIPRLTMAVSDGDQIDVFDHRFLVVGVEGHTDDHIAFVGDGKLFCGDALFSAGCGRLLGGTAEQSLNSLKKMASLPIETQVYCAHEYTAANVAFALTVEPENDALHLYREEVNRLRAQGKQTLPSTIEREKRINPFLRTQEPTVIQAVAGRTTADDELAVFRALRQWKDEF</sequence>
<comment type="similarity">
    <text evidence="3 7">Belongs to the metallo-beta-lactamase superfamily. Glyoxalase II family.</text>
</comment>
<evidence type="ECO:0000259" key="8">
    <source>
        <dbReference type="SMART" id="SM00849"/>
    </source>
</evidence>
<dbReference type="Gene3D" id="3.60.15.10">
    <property type="entry name" value="Ribonuclease Z/Hydroxyacylglutathione hydrolase-like"/>
    <property type="match status" value="1"/>
</dbReference>
<dbReference type="InterPro" id="IPR017782">
    <property type="entry name" value="Hydroxyacylglutathione_Hdrlase"/>
</dbReference>
<protein>
    <recommendedName>
        <fullName evidence="7">Hydroxyacylglutathione hydrolase</fullName>
        <ecNumber evidence="7">3.1.2.6</ecNumber>
    </recommendedName>
    <alternativeName>
        <fullName evidence="7">Glyoxalase II</fullName>
        <shortName evidence="7">Glx II</shortName>
    </alternativeName>
</protein>
<evidence type="ECO:0000256" key="4">
    <source>
        <dbReference type="ARBA" id="ARBA00022723"/>
    </source>
</evidence>
<evidence type="ECO:0000256" key="3">
    <source>
        <dbReference type="ARBA" id="ARBA00006759"/>
    </source>
</evidence>
<dbReference type="SUPFAM" id="SSF56281">
    <property type="entry name" value="Metallo-hydrolase/oxidoreductase"/>
    <property type="match status" value="1"/>
</dbReference>
<dbReference type="EMBL" id="CP114588">
    <property type="protein sequence ID" value="WBA09253.1"/>
    <property type="molecule type" value="Genomic_DNA"/>
</dbReference>
<evidence type="ECO:0000256" key="2">
    <source>
        <dbReference type="ARBA" id="ARBA00004963"/>
    </source>
</evidence>
<evidence type="ECO:0000313" key="9">
    <source>
        <dbReference type="EMBL" id="WBA09253.1"/>
    </source>
</evidence>
<gene>
    <name evidence="7 9" type="primary">gloB</name>
    <name evidence="9" type="ORF">N8M53_03310</name>
</gene>